<feature type="region of interest" description="Disordered" evidence="1">
    <location>
        <begin position="1"/>
        <end position="55"/>
    </location>
</feature>
<feature type="compositionally biased region" description="Acidic residues" evidence="1">
    <location>
        <begin position="1"/>
        <end position="14"/>
    </location>
</feature>
<evidence type="ECO:0000256" key="1">
    <source>
        <dbReference type="SAM" id="MobiDB-lite"/>
    </source>
</evidence>
<feature type="compositionally biased region" description="Basic and acidic residues" evidence="1">
    <location>
        <begin position="78"/>
        <end position="132"/>
    </location>
</feature>
<feature type="region of interest" description="Disordered" evidence="1">
    <location>
        <begin position="75"/>
        <end position="132"/>
    </location>
</feature>
<keyword evidence="3" id="KW-1185">Reference proteome</keyword>
<feature type="region of interest" description="Disordered" evidence="1">
    <location>
        <begin position="244"/>
        <end position="308"/>
    </location>
</feature>
<dbReference type="AlphaFoldDB" id="A0A8X6PK27"/>
<feature type="compositionally biased region" description="Basic and acidic residues" evidence="1">
    <location>
        <begin position="15"/>
        <end position="52"/>
    </location>
</feature>
<dbReference type="EMBL" id="BMAW01021892">
    <property type="protein sequence ID" value="GFT75352.1"/>
    <property type="molecule type" value="Genomic_DNA"/>
</dbReference>
<sequence>MYCAFNDDDHDDDDRDGHDGDRDDGGRGGHDDGGRGGRDDHDDDDHGGHDDGALLPYQAFQMRVLCVFNDDGDDHDDDRDGHDGGDRGGHGDGDHDGRDDGHGDHDDGDHGGHDDGDRGGHDDGDRGGHDDDVLTPLLVFQRRTEERRPQIQQIRLTLRVPFVRLALLKIPRQPFINRKDPSSHYTPISPPFFHQSERGFPGRHSFDWKSHGMEFQIIQRRGISWIYLGRYYLQTELCEITWGIPSNDDDRDVHDDDRGDHGDHDDDGGHDVRDGHGDGGDHGVHDGRDDDHDDRDDHGGHDDDALLQ</sequence>
<comment type="caution">
    <text evidence="2">The sequence shown here is derived from an EMBL/GenBank/DDBJ whole genome shotgun (WGS) entry which is preliminary data.</text>
</comment>
<evidence type="ECO:0000313" key="2">
    <source>
        <dbReference type="EMBL" id="GFT75352.1"/>
    </source>
</evidence>
<name>A0A8X6PK27_NEPPI</name>
<proteinExistence type="predicted"/>
<reference evidence="2" key="1">
    <citation type="submission" date="2020-08" db="EMBL/GenBank/DDBJ databases">
        <title>Multicomponent nature underlies the extraordinary mechanical properties of spider dragline silk.</title>
        <authorList>
            <person name="Kono N."/>
            <person name="Nakamura H."/>
            <person name="Mori M."/>
            <person name="Yoshida Y."/>
            <person name="Ohtoshi R."/>
            <person name="Malay A.D."/>
            <person name="Moran D.A.P."/>
            <person name="Tomita M."/>
            <person name="Numata K."/>
            <person name="Arakawa K."/>
        </authorList>
    </citation>
    <scope>NUCLEOTIDE SEQUENCE</scope>
</reference>
<feature type="compositionally biased region" description="Basic and acidic residues" evidence="1">
    <location>
        <begin position="251"/>
        <end position="308"/>
    </location>
</feature>
<organism evidence="2 3">
    <name type="scientific">Nephila pilipes</name>
    <name type="common">Giant wood spider</name>
    <name type="synonym">Nephila maculata</name>
    <dbReference type="NCBI Taxonomy" id="299642"/>
    <lineage>
        <taxon>Eukaryota</taxon>
        <taxon>Metazoa</taxon>
        <taxon>Ecdysozoa</taxon>
        <taxon>Arthropoda</taxon>
        <taxon>Chelicerata</taxon>
        <taxon>Arachnida</taxon>
        <taxon>Araneae</taxon>
        <taxon>Araneomorphae</taxon>
        <taxon>Entelegynae</taxon>
        <taxon>Araneoidea</taxon>
        <taxon>Nephilidae</taxon>
        <taxon>Nephila</taxon>
    </lineage>
</organism>
<dbReference type="Proteomes" id="UP000887013">
    <property type="component" value="Unassembled WGS sequence"/>
</dbReference>
<gene>
    <name evidence="2" type="ORF">NPIL_28131</name>
</gene>
<evidence type="ECO:0000313" key="3">
    <source>
        <dbReference type="Proteomes" id="UP000887013"/>
    </source>
</evidence>
<protein>
    <submittedName>
        <fullName evidence="2">Uncharacterized protein</fullName>
    </submittedName>
</protein>
<accession>A0A8X6PK27</accession>